<name>A0AA40FZR0_9HYME</name>
<sequence>MVSRYGVSKEGAVGVAVGVGPMHCLLPHCGGPHHHHHLSAPHPQNPQPGHNHHVHPAHQPPPSPSPHLNHQLSHHQLTVNINHLSHQQQQQQQTQHQQAPPQYRVVTANTSKYKNNELRVGEGKNDVEDCINGVRNIFRNIYSE</sequence>
<organism evidence="2 3">
    <name type="scientific">Melipona bicolor</name>
    <dbReference type="NCBI Taxonomy" id="60889"/>
    <lineage>
        <taxon>Eukaryota</taxon>
        <taxon>Metazoa</taxon>
        <taxon>Ecdysozoa</taxon>
        <taxon>Arthropoda</taxon>
        <taxon>Hexapoda</taxon>
        <taxon>Insecta</taxon>
        <taxon>Pterygota</taxon>
        <taxon>Neoptera</taxon>
        <taxon>Endopterygota</taxon>
        <taxon>Hymenoptera</taxon>
        <taxon>Apocrita</taxon>
        <taxon>Aculeata</taxon>
        <taxon>Apoidea</taxon>
        <taxon>Anthophila</taxon>
        <taxon>Apidae</taxon>
        <taxon>Melipona</taxon>
    </lineage>
</organism>
<evidence type="ECO:0000256" key="1">
    <source>
        <dbReference type="SAM" id="MobiDB-lite"/>
    </source>
</evidence>
<accession>A0AA40FZR0</accession>
<dbReference type="EMBL" id="JAHYIQ010000010">
    <property type="protein sequence ID" value="KAK1128317.1"/>
    <property type="molecule type" value="Genomic_DNA"/>
</dbReference>
<evidence type="ECO:0000313" key="2">
    <source>
        <dbReference type="EMBL" id="KAK1128317.1"/>
    </source>
</evidence>
<gene>
    <name evidence="2" type="ORF">K0M31_002785</name>
</gene>
<feature type="region of interest" description="Disordered" evidence="1">
    <location>
        <begin position="32"/>
        <end position="70"/>
    </location>
</feature>
<dbReference type="AlphaFoldDB" id="A0AA40FZR0"/>
<keyword evidence="3" id="KW-1185">Reference proteome</keyword>
<dbReference type="Proteomes" id="UP001177670">
    <property type="component" value="Unassembled WGS sequence"/>
</dbReference>
<evidence type="ECO:0000313" key="3">
    <source>
        <dbReference type="Proteomes" id="UP001177670"/>
    </source>
</evidence>
<protein>
    <submittedName>
        <fullName evidence="2">Uncharacterized protein</fullName>
    </submittedName>
</protein>
<reference evidence="2" key="1">
    <citation type="submission" date="2021-10" db="EMBL/GenBank/DDBJ databases">
        <title>Melipona bicolor Genome sequencing and assembly.</title>
        <authorList>
            <person name="Araujo N.S."/>
            <person name="Arias M.C."/>
        </authorList>
    </citation>
    <scope>NUCLEOTIDE SEQUENCE</scope>
    <source>
        <strain evidence="2">USP_2M_L1-L4_2017</strain>
        <tissue evidence="2">Whole body</tissue>
    </source>
</reference>
<comment type="caution">
    <text evidence="2">The sequence shown here is derived from an EMBL/GenBank/DDBJ whole genome shotgun (WGS) entry which is preliminary data.</text>
</comment>
<proteinExistence type="predicted"/>